<dbReference type="GO" id="GO:0016779">
    <property type="term" value="F:nucleotidyltransferase activity"/>
    <property type="evidence" value="ECO:0007669"/>
    <property type="project" value="UniProtKB-KW"/>
</dbReference>
<keyword evidence="3" id="KW-1185">Reference proteome</keyword>
<name>A0ABX7PD56_9BACT</name>
<keyword evidence="2" id="KW-0808">Transferase</keyword>
<keyword evidence="2" id="KW-0548">Nucleotidyltransferase</keyword>
<dbReference type="InterPro" id="IPR035985">
    <property type="entry name" value="Ubiquitin-activating_enz"/>
</dbReference>
<dbReference type="Pfam" id="PF00899">
    <property type="entry name" value="ThiF"/>
    <property type="match status" value="1"/>
</dbReference>
<evidence type="ECO:0000313" key="3">
    <source>
        <dbReference type="Proteomes" id="UP000662747"/>
    </source>
</evidence>
<accession>A0ABX7PD56</accession>
<dbReference type="EMBL" id="CP071090">
    <property type="protein sequence ID" value="QSQ28409.1"/>
    <property type="molecule type" value="Genomic_DNA"/>
</dbReference>
<sequence>MKVELSEGRFSRFELIEWWDQQKLARARVLVAGAGALGNEVLKNLALLGVGQVVVVDMDVVETSNLSRSPLFRPADAGRAKVDAVAEGARAIYPDLKVRPLRANVVHDLGLGLFRWADVVIGALDNREARLSINRNCYRVGRAWIDGAIEVLSGVARLFAPPEGPCYECTMSEQDWRLLERRRSCSLLNRQLEEIGKVPTTPTTASIVAAIQCQEAVKLLHGQPTLDGAGYVFDGLTHQSYVTRYQRNPDCLSHDPLPRLEQVQRSASDVKAGEALGWAREALGPGAVLEFGRELLQGLDCPGCGREERVFRPLSQVTEADGACPACGTRRAPRLFHGLRGDEDFLGLTLAELGLPAWDVVLGRQGERVVGFELSGDRARVLGDLETGGV</sequence>
<dbReference type="InterPro" id="IPR000594">
    <property type="entry name" value="ThiF_NAD_FAD-bd"/>
</dbReference>
<dbReference type="SUPFAM" id="SSF69572">
    <property type="entry name" value="Activating enzymes of the ubiquitin-like proteins"/>
    <property type="match status" value="1"/>
</dbReference>
<protein>
    <submittedName>
        <fullName evidence="2">ThiF family adenylyltransferase</fullName>
    </submittedName>
</protein>
<dbReference type="InterPro" id="IPR045886">
    <property type="entry name" value="ThiF/MoeB/HesA"/>
</dbReference>
<evidence type="ECO:0000313" key="2">
    <source>
        <dbReference type="EMBL" id="QSQ28409.1"/>
    </source>
</evidence>
<gene>
    <name evidence="2" type="ORF">JY651_36705</name>
</gene>
<reference evidence="2 3" key="1">
    <citation type="submission" date="2021-02" db="EMBL/GenBank/DDBJ databases">
        <title>De Novo genome assembly of isolated myxobacteria.</title>
        <authorList>
            <person name="Stevens D.C."/>
        </authorList>
    </citation>
    <scope>NUCLEOTIDE SEQUENCE [LARGE SCALE GENOMIC DNA]</scope>
    <source>
        <strain evidence="3">SCPEA02</strain>
    </source>
</reference>
<dbReference type="PANTHER" id="PTHR10953">
    <property type="entry name" value="UBIQUITIN-ACTIVATING ENZYME E1"/>
    <property type="match status" value="1"/>
</dbReference>
<dbReference type="Gene3D" id="3.40.50.720">
    <property type="entry name" value="NAD(P)-binding Rossmann-like Domain"/>
    <property type="match status" value="1"/>
</dbReference>
<feature type="domain" description="THIF-type NAD/FAD binding fold" evidence="1">
    <location>
        <begin position="15"/>
        <end position="251"/>
    </location>
</feature>
<dbReference type="Proteomes" id="UP000662747">
    <property type="component" value="Chromosome"/>
</dbReference>
<evidence type="ECO:0000259" key="1">
    <source>
        <dbReference type="Pfam" id="PF00899"/>
    </source>
</evidence>
<organism evidence="2 3">
    <name type="scientific">Pyxidicoccus parkwayensis</name>
    <dbReference type="NCBI Taxonomy" id="2813578"/>
    <lineage>
        <taxon>Bacteria</taxon>
        <taxon>Pseudomonadati</taxon>
        <taxon>Myxococcota</taxon>
        <taxon>Myxococcia</taxon>
        <taxon>Myxococcales</taxon>
        <taxon>Cystobacterineae</taxon>
        <taxon>Myxococcaceae</taxon>
        <taxon>Pyxidicoccus</taxon>
    </lineage>
</organism>
<dbReference type="PANTHER" id="PTHR10953:SF102">
    <property type="entry name" value="ADENYLYLTRANSFERASE AND SULFURTRANSFERASE MOCS3"/>
    <property type="match status" value="1"/>
</dbReference>
<proteinExistence type="predicted"/>